<dbReference type="Gene3D" id="3.30.70.270">
    <property type="match status" value="1"/>
</dbReference>
<dbReference type="SMART" id="SM00091">
    <property type="entry name" value="PAS"/>
    <property type="match status" value="1"/>
</dbReference>
<dbReference type="RefSeq" id="WP_345251719.1">
    <property type="nucleotide sequence ID" value="NZ_BAABFO010000026.1"/>
</dbReference>
<dbReference type="Gene3D" id="3.20.20.450">
    <property type="entry name" value="EAL domain"/>
    <property type="match status" value="1"/>
</dbReference>
<dbReference type="SMART" id="SM00052">
    <property type="entry name" value="EAL"/>
    <property type="match status" value="1"/>
</dbReference>
<name>A0ABP8HLJ9_9BURK</name>
<dbReference type="CDD" id="cd00130">
    <property type="entry name" value="PAS"/>
    <property type="match status" value="1"/>
</dbReference>
<dbReference type="Pfam" id="PF00563">
    <property type="entry name" value="EAL"/>
    <property type="match status" value="1"/>
</dbReference>
<dbReference type="CDD" id="cd01949">
    <property type="entry name" value="GGDEF"/>
    <property type="match status" value="1"/>
</dbReference>
<dbReference type="SUPFAM" id="SSF55785">
    <property type="entry name" value="PYP-like sensor domain (PAS domain)"/>
    <property type="match status" value="1"/>
</dbReference>
<keyword evidence="5" id="KW-1185">Reference proteome</keyword>
<comment type="caution">
    <text evidence="4">The sequence shown here is derived from an EMBL/GenBank/DDBJ whole genome shotgun (WGS) entry which is preliminary data.</text>
</comment>
<evidence type="ECO:0000313" key="4">
    <source>
        <dbReference type="EMBL" id="GAA4340612.1"/>
    </source>
</evidence>
<protein>
    <recommendedName>
        <fullName evidence="6">EAL domain-containing protein</fullName>
    </recommendedName>
</protein>
<dbReference type="EMBL" id="BAABFO010000026">
    <property type="protein sequence ID" value="GAA4340612.1"/>
    <property type="molecule type" value="Genomic_DNA"/>
</dbReference>
<dbReference type="PROSITE" id="PS50887">
    <property type="entry name" value="GGDEF"/>
    <property type="match status" value="1"/>
</dbReference>
<proteinExistence type="predicted"/>
<dbReference type="InterPro" id="IPR035965">
    <property type="entry name" value="PAS-like_dom_sf"/>
</dbReference>
<evidence type="ECO:0000313" key="5">
    <source>
        <dbReference type="Proteomes" id="UP001501671"/>
    </source>
</evidence>
<accession>A0ABP8HLJ9</accession>
<dbReference type="SUPFAM" id="SSF141868">
    <property type="entry name" value="EAL domain-like"/>
    <property type="match status" value="1"/>
</dbReference>
<dbReference type="InterPro" id="IPR029787">
    <property type="entry name" value="Nucleotide_cyclase"/>
</dbReference>
<dbReference type="PANTHER" id="PTHR44757:SF2">
    <property type="entry name" value="BIOFILM ARCHITECTURE MAINTENANCE PROTEIN MBAA"/>
    <property type="match status" value="1"/>
</dbReference>
<feature type="domain" description="GGDEF" evidence="3">
    <location>
        <begin position="190"/>
        <end position="321"/>
    </location>
</feature>
<evidence type="ECO:0008006" key="6">
    <source>
        <dbReference type="Google" id="ProtNLM"/>
    </source>
</evidence>
<dbReference type="InterPro" id="IPR001633">
    <property type="entry name" value="EAL_dom"/>
</dbReference>
<dbReference type="PROSITE" id="PS50883">
    <property type="entry name" value="EAL"/>
    <property type="match status" value="1"/>
</dbReference>
<dbReference type="Gene3D" id="3.30.450.20">
    <property type="entry name" value="PAS domain"/>
    <property type="match status" value="1"/>
</dbReference>
<feature type="domain" description="EAL" evidence="2">
    <location>
        <begin position="330"/>
        <end position="584"/>
    </location>
</feature>
<dbReference type="InterPro" id="IPR013767">
    <property type="entry name" value="PAS_fold"/>
</dbReference>
<dbReference type="NCBIfam" id="TIGR00229">
    <property type="entry name" value="sensory_box"/>
    <property type="match status" value="1"/>
</dbReference>
<dbReference type="InterPro" id="IPR052155">
    <property type="entry name" value="Biofilm_reg_signaling"/>
</dbReference>
<evidence type="ECO:0000259" key="1">
    <source>
        <dbReference type="PROSITE" id="PS50112"/>
    </source>
</evidence>
<dbReference type="SUPFAM" id="SSF55073">
    <property type="entry name" value="Nucleotide cyclase"/>
    <property type="match status" value="1"/>
</dbReference>
<dbReference type="InterPro" id="IPR035919">
    <property type="entry name" value="EAL_sf"/>
</dbReference>
<dbReference type="Proteomes" id="UP001501671">
    <property type="component" value="Unassembled WGS sequence"/>
</dbReference>
<evidence type="ECO:0000259" key="3">
    <source>
        <dbReference type="PROSITE" id="PS50887"/>
    </source>
</evidence>
<dbReference type="InterPro" id="IPR043128">
    <property type="entry name" value="Rev_trsase/Diguanyl_cyclase"/>
</dbReference>
<organism evidence="4 5">
    <name type="scientific">Pigmentiphaga soli</name>
    <dbReference type="NCBI Taxonomy" id="1007095"/>
    <lineage>
        <taxon>Bacteria</taxon>
        <taxon>Pseudomonadati</taxon>
        <taxon>Pseudomonadota</taxon>
        <taxon>Betaproteobacteria</taxon>
        <taxon>Burkholderiales</taxon>
        <taxon>Alcaligenaceae</taxon>
        <taxon>Pigmentiphaga</taxon>
    </lineage>
</organism>
<dbReference type="SMART" id="SM00267">
    <property type="entry name" value="GGDEF"/>
    <property type="match status" value="1"/>
</dbReference>
<feature type="domain" description="PAS" evidence="1">
    <location>
        <begin position="20"/>
        <end position="64"/>
    </location>
</feature>
<dbReference type="Pfam" id="PF00989">
    <property type="entry name" value="PAS"/>
    <property type="match status" value="1"/>
</dbReference>
<dbReference type="PROSITE" id="PS50112">
    <property type="entry name" value="PAS"/>
    <property type="match status" value="1"/>
</dbReference>
<sequence length="585" mass="64018">MLHPPPSEGAFPEAVRLPVPETLYRNALESLPCGAFVCDARGIFRLVNPAYERLTGYSAAELVGCRSFESLHDPAELARRRGQLLSRPELAGTALAGGPFGADLGPDSDWIYVQRNNTRIHVSLALSQLKDTLGQPAGYVGVVFDNTRRARHEARLWYLSYHDPLTGLPNQSQLEEHLGLTIQRRRASGEPVLLTFLEIDNLRKLYDTLGQPAAEVAVRQIAQRLREACESHQMLCLVGGTQFAIVSAGTARLEPQREAALLAAASEPIDYLRTALHLTASIGSSAFPDSGDEPGTLMRRAQLALSAARTEGGNCARHFDFSMQTRSAHRLDIEVLLREALAKQQFWLAFQPQVNLATGRIMLAESLLRWRHPVRGAIGPAEFIPVAEEMGLILPIGEWVLQNACRQAARMVSKFGTAPRIAVNVSPVQFRRQDVLGVVRQALDAAALDPRHLEIEITEGVLLNDTEHAVATLSGLREMGVEIAIDDFGTGYSSLSYLTRFQVDRIKIDRSLVNAMTSVRNGDAIVSAIIAMAHALDIRVTAEGVETQAQAERLRALGCDEAQGYWFSRPLTPQALENTLAPVGA</sequence>
<evidence type="ECO:0000259" key="2">
    <source>
        <dbReference type="PROSITE" id="PS50883"/>
    </source>
</evidence>
<dbReference type="NCBIfam" id="TIGR00254">
    <property type="entry name" value="GGDEF"/>
    <property type="match status" value="1"/>
</dbReference>
<reference evidence="5" key="1">
    <citation type="journal article" date="2019" name="Int. J. Syst. Evol. Microbiol.">
        <title>The Global Catalogue of Microorganisms (GCM) 10K type strain sequencing project: providing services to taxonomists for standard genome sequencing and annotation.</title>
        <authorList>
            <consortium name="The Broad Institute Genomics Platform"/>
            <consortium name="The Broad Institute Genome Sequencing Center for Infectious Disease"/>
            <person name="Wu L."/>
            <person name="Ma J."/>
        </authorList>
    </citation>
    <scope>NUCLEOTIDE SEQUENCE [LARGE SCALE GENOMIC DNA]</scope>
    <source>
        <strain evidence="5">JCM 17666</strain>
    </source>
</reference>
<dbReference type="InterPro" id="IPR000014">
    <property type="entry name" value="PAS"/>
</dbReference>
<dbReference type="InterPro" id="IPR000160">
    <property type="entry name" value="GGDEF_dom"/>
</dbReference>
<dbReference type="CDD" id="cd01948">
    <property type="entry name" value="EAL"/>
    <property type="match status" value="1"/>
</dbReference>
<gene>
    <name evidence="4" type="ORF">GCM10023144_40500</name>
</gene>
<dbReference type="Pfam" id="PF00990">
    <property type="entry name" value="GGDEF"/>
    <property type="match status" value="1"/>
</dbReference>
<dbReference type="PANTHER" id="PTHR44757">
    <property type="entry name" value="DIGUANYLATE CYCLASE DGCP"/>
    <property type="match status" value="1"/>
</dbReference>